<name>G2Q9X7_THET4</name>
<evidence type="ECO:0000256" key="2">
    <source>
        <dbReference type="SAM" id="MobiDB-lite"/>
    </source>
</evidence>
<reference evidence="3 4" key="1">
    <citation type="journal article" date="2011" name="Nat. Biotechnol.">
        <title>Comparative genomic analysis of the thermophilic biomass-degrading fungi Myceliophthora thermophila and Thielavia terrestris.</title>
        <authorList>
            <person name="Berka R.M."/>
            <person name="Grigoriev I.V."/>
            <person name="Otillar R."/>
            <person name="Salamov A."/>
            <person name="Grimwood J."/>
            <person name="Reid I."/>
            <person name="Ishmael N."/>
            <person name="John T."/>
            <person name="Darmond C."/>
            <person name="Moisan M.-C."/>
            <person name="Henrissat B."/>
            <person name="Coutinho P.M."/>
            <person name="Lombard V."/>
            <person name="Natvig D.O."/>
            <person name="Lindquist E."/>
            <person name="Schmutz J."/>
            <person name="Lucas S."/>
            <person name="Harris P."/>
            <person name="Powlowski J."/>
            <person name="Bellemare A."/>
            <person name="Taylor D."/>
            <person name="Butler G."/>
            <person name="de Vries R.P."/>
            <person name="Allijn I.E."/>
            <person name="van den Brink J."/>
            <person name="Ushinsky S."/>
            <person name="Storms R."/>
            <person name="Powell A.J."/>
            <person name="Paulsen I.T."/>
            <person name="Elbourne L.D.H."/>
            <person name="Baker S.E."/>
            <person name="Magnuson J."/>
            <person name="LaBoissiere S."/>
            <person name="Clutterbuck A.J."/>
            <person name="Martinez D."/>
            <person name="Wogulis M."/>
            <person name="de Leon A.L."/>
            <person name="Rey M.W."/>
            <person name="Tsang A."/>
        </authorList>
    </citation>
    <scope>NUCLEOTIDE SEQUENCE [LARGE SCALE GENOMIC DNA]</scope>
    <source>
        <strain evidence="4">ATCC 42464 / BCRC 31852 / DSM 1799</strain>
    </source>
</reference>
<dbReference type="RefSeq" id="XP_003661023.1">
    <property type="nucleotide sequence ID" value="XM_003660975.1"/>
</dbReference>
<dbReference type="KEGG" id="mtm:MYCTH_95605"/>
<gene>
    <name evidence="3" type="ORF">MYCTH_95605</name>
</gene>
<dbReference type="EMBL" id="CP003003">
    <property type="protein sequence ID" value="AEO55778.1"/>
    <property type="molecule type" value="Genomic_DNA"/>
</dbReference>
<evidence type="ECO:0000256" key="1">
    <source>
        <dbReference type="SAM" id="Coils"/>
    </source>
</evidence>
<sequence length="473" mass="54772">MVQNGGDLDLDTDMDTNVTAEQLLAQLGQLQQRIQELDQRDKAAQARIKELENREKYSQKLEIAAIDETTKDVIEVAATSYEDKGSDTDSLGHDGNGEDEQAPYSELVTVDPETGLAEWDMAGEYAPPVSILPALRQWGLTVTQRRDGSWTTDTQGIERPGPNALFLQERIEWYRNEVFRLNTELRERDGRLTRLAQQSEEMKDEMRELRRIVEAIKGEQPVTYDGPDSYAEYLDDQQLSNDVRNPEYQFMRANRGKDERTWESYWKKHSYVSTGVPTVHVQWEGFGKEFQYLPGDAMRLHPRHEAHAQVPWFQCVAHECRYHFRDKFENNHWPTRQENGDGGLRPVEWVYDAGNRAAELLWKIEARNSESITIVPRRAWPRHCGTGRDTWDSCWSNDCLYHADEKKLRIRELQTKLWHARRKAERTQWWEAASTQWLTEMSTIDEAAISRTTEEVSTDLGNGSGPFEGPGNH</sequence>
<dbReference type="InParanoid" id="G2Q9X7"/>
<evidence type="ECO:0000313" key="4">
    <source>
        <dbReference type="Proteomes" id="UP000007322"/>
    </source>
</evidence>
<dbReference type="VEuPathDB" id="FungiDB:MYCTH_95605"/>
<feature type="compositionally biased region" description="Basic and acidic residues" evidence="2">
    <location>
        <begin position="81"/>
        <end position="96"/>
    </location>
</feature>
<dbReference type="Proteomes" id="UP000007322">
    <property type="component" value="Chromosome 2"/>
</dbReference>
<dbReference type="AlphaFoldDB" id="G2Q9X7"/>
<accession>G2Q9X7</accession>
<dbReference type="eggNOG" id="ENOG502T4YD">
    <property type="taxonomic scope" value="Eukaryota"/>
</dbReference>
<keyword evidence="4" id="KW-1185">Reference proteome</keyword>
<feature type="coiled-coil region" evidence="1">
    <location>
        <begin position="192"/>
        <end position="219"/>
    </location>
</feature>
<dbReference type="HOGENOM" id="CLU_615656_0_0_1"/>
<organism evidence="3 4">
    <name type="scientific">Thermothelomyces thermophilus (strain ATCC 42464 / BCRC 31852 / DSM 1799)</name>
    <name type="common">Sporotrichum thermophile</name>
    <dbReference type="NCBI Taxonomy" id="573729"/>
    <lineage>
        <taxon>Eukaryota</taxon>
        <taxon>Fungi</taxon>
        <taxon>Dikarya</taxon>
        <taxon>Ascomycota</taxon>
        <taxon>Pezizomycotina</taxon>
        <taxon>Sordariomycetes</taxon>
        <taxon>Sordariomycetidae</taxon>
        <taxon>Sordariales</taxon>
        <taxon>Chaetomiaceae</taxon>
        <taxon>Thermothelomyces</taxon>
    </lineage>
</organism>
<keyword evidence="1" id="KW-0175">Coiled coil</keyword>
<feature type="compositionally biased region" description="Gly residues" evidence="2">
    <location>
        <begin position="462"/>
        <end position="473"/>
    </location>
</feature>
<dbReference type="GeneID" id="11511730"/>
<proteinExistence type="predicted"/>
<protein>
    <submittedName>
        <fullName evidence="3">Uncharacterized protein</fullName>
    </submittedName>
</protein>
<feature type="region of interest" description="Disordered" evidence="2">
    <location>
        <begin position="452"/>
        <end position="473"/>
    </location>
</feature>
<evidence type="ECO:0000313" key="3">
    <source>
        <dbReference type="EMBL" id="AEO55778.1"/>
    </source>
</evidence>
<feature type="coiled-coil region" evidence="1">
    <location>
        <begin position="20"/>
        <end position="54"/>
    </location>
</feature>
<feature type="region of interest" description="Disordered" evidence="2">
    <location>
        <begin position="80"/>
        <end position="105"/>
    </location>
</feature>